<dbReference type="KEGG" id="lha:LHA_1331"/>
<accession>A0A0A8UNN6</accession>
<name>A0A0A8UNN6_LEGHA</name>
<dbReference type="HOGENOM" id="CLU_808436_0_0_6"/>
<protein>
    <recommendedName>
        <fullName evidence="4">DUF218 domain-containing protein</fullName>
    </recommendedName>
</protein>
<evidence type="ECO:0000256" key="1">
    <source>
        <dbReference type="SAM" id="MobiDB-lite"/>
    </source>
</evidence>
<evidence type="ECO:0008006" key="4">
    <source>
        <dbReference type="Google" id="ProtNLM"/>
    </source>
</evidence>
<feature type="region of interest" description="Disordered" evidence="1">
    <location>
        <begin position="1"/>
        <end position="24"/>
    </location>
</feature>
<dbReference type="RefSeq" id="WP_045105766.1">
    <property type="nucleotide sequence ID" value="NZ_LN681225.1"/>
</dbReference>
<dbReference type="Proteomes" id="UP000032803">
    <property type="component" value="Chromosome I"/>
</dbReference>
<dbReference type="AlphaFoldDB" id="A0A0A8UNN6"/>
<keyword evidence="3" id="KW-1185">Reference proteome</keyword>
<evidence type="ECO:0000313" key="3">
    <source>
        <dbReference type="Proteomes" id="UP000032803"/>
    </source>
</evidence>
<reference evidence="3" key="1">
    <citation type="submission" date="2014-09" db="EMBL/GenBank/DDBJ databases">
        <authorList>
            <person name="Gomez-Valero L."/>
        </authorList>
    </citation>
    <scope>NUCLEOTIDE SEQUENCE [LARGE SCALE GENOMIC DNA]</scope>
    <source>
        <strain evidence="3">ATCC35250</strain>
    </source>
</reference>
<feature type="compositionally biased region" description="Polar residues" evidence="1">
    <location>
        <begin position="1"/>
        <end position="10"/>
    </location>
</feature>
<dbReference type="STRING" id="449.LHA_1331"/>
<dbReference type="EMBL" id="LN681225">
    <property type="protein sequence ID" value="CEK10378.1"/>
    <property type="molecule type" value="Genomic_DNA"/>
</dbReference>
<gene>
    <name evidence="2" type="ORF">LHA_1331</name>
</gene>
<evidence type="ECO:0000313" key="2">
    <source>
        <dbReference type="EMBL" id="CEK10378.1"/>
    </source>
</evidence>
<dbReference type="PATRIC" id="fig|449.7.peg.499"/>
<sequence length="343" mass="39280">MPQITNSLQSLFGPDSPSGMSQKNTASTQLFFGMEFKEVFSEENIFTDDLKKSALTQNPTPIPEIDLVYVLAARTTVLSRIADIELVQMSKRNEDEFDLVDDIHRMKLGIELAIQVCALRAGKNPEELTEKDYVIPIFYNGRAIHNEDLKRALRDPELQKQLGKEPLPYYPARLFTISALYNPRKKAQGQNTIAQAQSFRDYLEHHHHEHVAIVSSAFHLPRVARTLGLDSPQMDEVFMEPDRGFRFPDSIGHVKLYLYGVHKNEARKGIKLDLLGENDAMKNYSSGQAPSISRYRSKNVFFTDAEIFSYRSLAKAIFWSKHANHREDNTIPEVRRINHTVEM</sequence>
<organism evidence="2 3">
    <name type="scientific">Legionella hackeliae</name>
    <dbReference type="NCBI Taxonomy" id="449"/>
    <lineage>
        <taxon>Bacteria</taxon>
        <taxon>Pseudomonadati</taxon>
        <taxon>Pseudomonadota</taxon>
        <taxon>Gammaproteobacteria</taxon>
        <taxon>Legionellales</taxon>
        <taxon>Legionellaceae</taxon>
        <taxon>Legionella</taxon>
    </lineage>
</organism>
<proteinExistence type="predicted"/>